<feature type="transmembrane region" description="Helical" evidence="6">
    <location>
        <begin position="106"/>
        <end position="125"/>
    </location>
</feature>
<comment type="caution">
    <text evidence="8">The sequence shown here is derived from an EMBL/GenBank/DDBJ whole genome shotgun (WGS) entry which is preliminary data.</text>
</comment>
<name>A0A7C3MJ32_DICTH</name>
<dbReference type="InterPro" id="IPR051461">
    <property type="entry name" value="UPF0750_membrane"/>
</dbReference>
<dbReference type="AlphaFoldDB" id="A0A7C3MJ32"/>
<dbReference type="InterPro" id="IPR019264">
    <property type="entry name" value="DUF2179"/>
</dbReference>
<dbReference type="PIRSF" id="PIRSF006483">
    <property type="entry name" value="Membrane_protein_YitT"/>
    <property type="match status" value="1"/>
</dbReference>
<dbReference type="Pfam" id="PF10035">
    <property type="entry name" value="DUF2179"/>
    <property type="match status" value="1"/>
</dbReference>
<reference evidence="8" key="1">
    <citation type="journal article" date="2020" name="mSystems">
        <title>Genome- and Community-Level Interaction Insights into Carbon Utilization and Element Cycling Functions of Hydrothermarchaeota in Hydrothermal Sediment.</title>
        <authorList>
            <person name="Zhou Z."/>
            <person name="Liu Y."/>
            <person name="Xu W."/>
            <person name="Pan J."/>
            <person name="Luo Z.H."/>
            <person name="Li M."/>
        </authorList>
    </citation>
    <scope>NUCLEOTIDE SEQUENCE [LARGE SCALE GENOMIC DNA]</scope>
    <source>
        <strain evidence="8">SpSt-81</strain>
    </source>
</reference>
<comment type="subcellular location">
    <subcellularLocation>
        <location evidence="1">Cell membrane</location>
        <topology evidence="1">Multi-pass membrane protein</topology>
    </subcellularLocation>
</comment>
<evidence type="ECO:0000256" key="4">
    <source>
        <dbReference type="ARBA" id="ARBA00022989"/>
    </source>
</evidence>
<gene>
    <name evidence="8" type="ORF">ENW00_05130</name>
</gene>
<dbReference type="PANTHER" id="PTHR33545:SF5">
    <property type="entry name" value="UPF0750 MEMBRANE PROTEIN YITT"/>
    <property type="match status" value="1"/>
</dbReference>
<dbReference type="EMBL" id="DTIN01000014">
    <property type="protein sequence ID" value="HFX13534.1"/>
    <property type="molecule type" value="Genomic_DNA"/>
</dbReference>
<dbReference type="PANTHER" id="PTHR33545">
    <property type="entry name" value="UPF0750 MEMBRANE PROTEIN YITT-RELATED"/>
    <property type="match status" value="1"/>
</dbReference>
<evidence type="ECO:0000256" key="2">
    <source>
        <dbReference type="ARBA" id="ARBA00022475"/>
    </source>
</evidence>
<keyword evidence="3 6" id="KW-0812">Transmembrane</keyword>
<feature type="transmembrane region" description="Helical" evidence="6">
    <location>
        <begin position="77"/>
        <end position="94"/>
    </location>
</feature>
<feature type="transmembrane region" description="Helical" evidence="6">
    <location>
        <begin position="7"/>
        <end position="24"/>
    </location>
</feature>
<evidence type="ECO:0000256" key="6">
    <source>
        <dbReference type="SAM" id="Phobius"/>
    </source>
</evidence>
<keyword evidence="2" id="KW-1003">Cell membrane</keyword>
<sequence>MKKIIDLLGITLGAFFIAVSIDVFLAPNKLVGGGVSGIAIILYYIFRSPVGITMLLLNIPIFVLGIKMLGSSFGFKTLYGTFILSLFVDLLNLFKLPVIKDPIIATVYGGILGGLGLGIVFKYGGSTGGTDILAQVFSHFTGLNIGQSLLIIDGIIVISAGFIFDFVLALYALLVIFIQGYSIDLVQQGLSYTKAALIFSDRPRDIGEKILKELGRGVTVFYGMGLYTGREREILYCVVSQSEVGRLKEIIHKNDPKAFVVITPAHEVLGEGFKSFKQ</sequence>
<dbReference type="Gene3D" id="3.30.70.120">
    <property type="match status" value="1"/>
</dbReference>
<feature type="transmembrane region" description="Helical" evidence="6">
    <location>
        <begin position="145"/>
        <end position="178"/>
    </location>
</feature>
<organism evidence="8">
    <name type="scientific">Dictyoglomus thermophilum</name>
    <dbReference type="NCBI Taxonomy" id="14"/>
    <lineage>
        <taxon>Bacteria</taxon>
        <taxon>Pseudomonadati</taxon>
        <taxon>Dictyoglomota</taxon>
        <taxon>Dictyoglomia</taxon>
        <taxon>Dictyoglomales</taxon>
        <taxon>Dictyoglomaceae</taxon>
        <taxon>Dictyoglomus</taxon>
    </lineage>
</organism>
<evidence type="ECO:0000256" key="1">
    <source>
        <dbReference type="ARBA" id="ARBA00004651"/>
    </source>
</evidence>
<dbReference type="Pfam" id="PF02588">
    <property type="entry name" value="YitT_membrane"/>
    <property type="match status" value="1"/>
</dbReference>
<evidence type="ECO:0000256" key="5">
    <source>
        <dbReference type="ARBA" id="ARBA00023136"/>
    </source>
</evidence>
<dbReference type="InterPro" id="IPR015867">
    <property type="entry name" value="N-reg_PII/ATP_PRibTrfase_C"/>
</dbReference>
<keyword evidence="5 6" id="KW-0472">Membrane</keyword>
<feature type="domain" description="DUF2179" evidence="7">
    <location>
        <begin position="216"/>
        <end position="270"/>
    </location>
</feature>
<evidence type="ECO:0000256" key="3">
    <source>
        <dbReference type="ARBA" id="ARBA00022692"/>
    </source>
</evidence>
<proteinExistence type="predicted"/>
<protein>
    <submittedName>
        <fullName evidence="8">YitT family protein</fullName>
    </submittedName>
</protein>
<keyword evidence="4 6" id="KW-1133">Transmembrane helix</keyword>
<dbReference type="CDD" id="cd16380">
    <property type="entry name" value="YitT_C"/>
    <property type="match status" value="1"/>
</dbReference>
<dbReference type="GO" id="GO:0005886">
    <property type="term" value="C:plasma membrane"/>
    <property type="evidence" value="ECO:0007669"/>
    <property type="project" value="UniProtKB-SubCell"/>
</dbReference>
<dbReference type="InterPro" id="IPR003740">
    <property type="entry name" value="YitT"/>
</dbReference>
<accession>A0A7C3MJ32</accession>
<evidence type="ECO:0000259" key="7">
    <source>
        <dbReference type="Pfam" id="PF10035"/>
    </source>
</evidence>
<evidence type="ECO:0000313" key="8">
    <source>
        <dbReference type="EMBL" id="HFX13534.1"/>
    </source>
</evidence>